<reference evidence="2 3" key="1">
    <citation type="submission" date="2019-04" db="EMBL/GenBank/DDBJ databases">
        <title>Azoarcus rhizosphaerae sp. nov. isolated from rhizosphere of Ficus religiosa.</title>
        <authorList>
            <person name="Lin S.-Y."/>
            <person name="Hameed A."/>
            <person name="Hsu Y.-H."/>
            <person name="Young C.-C."/>
        </authorList>
    </citation>
    <scope>NUCLEOTIDE SEQUENCE [LARGE SCALE GENOMIC DNA]</scope>
    <source>
        <strain evidence="2 3">CC-YHH848</strain>
    </source>
</reference>
<dbReference type="Pfam" id="PF03929">
    <property type="entry name" value="PepSY_TM"/>
    <property type="match status" value="1"/>
</dbReference>
<accession>A0A4S4AS35</accession>
<dbReference type="AlphaFoldDB" id="A0A4S4AS35"/>
<feature type="transmembrane region" description="Helical" evidence="1">
    <location>
        <begin position="423"/>
        <end position="442"/>
    </location>
</feature>
<evidence type="ECO:0000313" key="2">
    <source>
        <dbReference type="EMBL" id="THF62615.1"/>
    </source>
</evidence>
<evidence type="ECO:0000313" key="3">
    <source>
        <dbReference type="Proteomes" id="UP000307956"/>
    </source>
</evidence>
<proteinExistence type="predicted"/>
<feature type="transmembrane region" description="Helical" evidence="1">
    <location>
        <begin position="449"/>
        <end position="467"/>
    </location>
</feature>
<feature type="transmembrane region" description="Helical" evidence="1">
    <location>
        <begin position="487"/>
        <end position="509"/>
    </location>
</feature>
<feature type="transmembrane region" description="Helical" evidence="1">
    <location>
        <begin position="193"/>
        <end position="218"/>
    </location>
</feature>
<organism evidence="2 3">
    <name type="scientific">Pseudothauera rhizosphaerae</name>
    <dbReference type="NCBI Taxonomy" id="2565932"/>
    <lineage>
        <taxon>Bacteria</taxon>
        <taxon>Pseudomonadati</taxon>
        <taxon>Pseudomonadota</taxon>
        <taxon>Betaproteobacteria</taxon>
        <taxon>Rhodocyclales</taxon>
        <taxon>Zoogloeaceae</taxon>
        <taxon>Pseudothauera</taxon>
    </lineage>
</organism>
<dbReference type="PANTHER" id="PTHR34219">
    <property type="entry name" value="IRON-REGULATED INNER MEMBRANE PROTEIN-RELATED"/>
    <property type="match status" value="1"/>
</dbReference>
<sequence>MRPYFRQSMAWLHTWGSVVIGWLLFFVFVTGTASCFMYDTTRWMEPERPLELTLSQAPQAMQAEWALDFLARHAPAAHKWEIKLPHTRNQPDNGGASRTRLVARAFPERSNWEFDPLTGQKLPPLEVRATEGGEAFRNLHHKLYYMDEVVGIYIVGVVAVLALASLVTGVIAHKKIFKDFFTFRPRKGQRSWLDVHNVTSVMALPFFVMILWTGLVYFNHHYFPVPAEIMESAVSDRPARQFDAAALPVPRPQAPLAPMIAQAEAILGQGQIGQIWVEHRAGEPSVVDISRPWGTELPRTKNTDTFIRFDALTGERLPATYAEGPGRTMLLALIALHEAWFASYPLRWLYFLSGLLGCFMIATGMVLWVLKRRERHAREGSAASFGLRLVARLNVGVLAGLPVGVAAYFWANRLLPVTMDGRAEWELHGLFATWGWLILYAVLRPEKRAWVEVLALAALAFGLIPLLNALTTDKHLGVTLAAGDWGLAGSDLTMLGLAAMFAAMAARLWRKWQQAGQPAASIRERAT</sequence>
<gene>
    <name evidence="2" type="ORF">E6O51_06550</name>
</gene>
<dbReference type="InterPro" id="IPR005625">
    <property type="entry name" value="PepSY-ass_TM"/>
</dbReference>
<keyword evidence="1" id="KW-0472">Membrane</keyword>
<keyword evidence="3" id="KW-1185">Reference proteome</keyword>
<keyword evidence="1" id="KW-1133">Transmembrane helix</keyword>
<protein>
    <submittedName>
        <fullName evidence="2">PepSY domain-containing protein</fullName>
    </submittedName>
</protein>
<feature type="transmembrane region" description="Helical" evidence="1">
    <location>
        <begin position="150"/>
        <end position="172"/>
    </location>
</feature>
<keyword evidence="1" id="KW-0812">Transmembrane</keyword>
<evidence type="ECO:0000256" key="1">
    <source>
        <dbReference type="SAM" id="Phobius"/>
    </source>
</evidence>
<comment type="caution">
    <text evidence="2">The sequence shown here is derived from an EMBL/GenBank/DDBJ whole genome shotgun (WGS) entry which is preliminary data.</text>
</comment>
<feature type="transmembrane region" description="Helical" evidence="1">
    <location>
        <begin position="391"/>
        <end position="411"/>
    </location>
</feature>
<feature type="transmembrane region" description="Helical" evidence="1">
    <location>
        <begin position="12"/>
        <end position="39"/>
    </location>
</feature>
<name>A0A4S4AS35_9RHOO</name>
<dbReference type="PANTHER" id="PTHR34219:SF4">
    <property type="entry name" value="PEPSY DOMAIN-CONTAINING PROTEIN"/>
    <property type="match status" value="1"/>
</dbReference>
<dbReference type="RefSeq" id="WP_136384168.1">
    <property type="nucleotide sequence ID" value="NZ_SSOD01000004.1"/>
</dbReference>
<dbReference type="EMBL" id="SSOD01000004">
    <property type="protein sequence ID" value="THF62615.1"/>
    <property type="molecule type" value="Genomic_DNA"/>
</dbReference>
<dbReference type="OrthoDB" id="9776609at2"/>
<dbReference type="Proteomes" id="UP000307956">
    <property type="component" value="Unassembled WGS sequence"/>
</dbReference>
<feature type="transmembrane region" description="Helical" evidence="1">
    <location>
        <begin position="348"/>
        <end position="370"/>
    </location>
</feature>
<dbReference type="PROSITE" id="PS51257">
    <property type="entry name" value="PROKAR_LIPOPROTEIN"/>
    <property type="match status" value="1"/>
</dbReference>